<evidence type="ECO:0000313" key="12">
    <source>
        <dbReference type="Proteomes" id="UP000309038"/>
    </source>
</evidence>
<feature type="region of interest" description="Disordered" evidence="10">
    <location>
        <begin position="214"/>
        <end position="307"/>
    </location>
</feature>
<dbReference type="GO" id="GO:0032931">
    <property type="term" value="F:histone H3K56 acetyltransferase activity"/>
    <property type="evidence" value="ECO:0007669"/>
    <property type="project" value="TreeGrafter"/>
</dbReference>
<dbReference type="EMBL" id="SGPJ01000176">
    <property type="protein sequence ID" value="THG97287.1"/>
    <property type="molecule type" value="Genomic_DNA"/>
</dbReference>
<feature type="compositionally biased region" description="Polar residues" evidence="10">
    <location>
        <begin position="214"/>
        <end position="223"/>
    </location>
</feature>
<evidence type="ECO:0000256" key="6">
    <source>
        <dbReference type="ARBA" id="ARBA00023015"/>
    </source>
</evidence>
<evidence type="ECO:0000256" key="10">
    <source>
        <dbReference type="SAM" id="MobiDB-lite"/>
    </source>
</evidence>
<evidence type="ECO:0000256" key="8">
    <source>
        <dbReference type="ARBA" id="ARBA00023242"/>
    </source>
</evidence>
<name>A0A4S4KI48_9APHY</name>
<dbReference type="PROSITE" id="PS51728">
    <property type="entry name" value="RTT109_HAT"/>
    <property type="match status" value="1"/>
</dbReference>
<evidence type="ECO:0000256" key="7">
    <source>
        <dbReference type="ARBA" id="ARBA00023163"/>
    </source>
</evidence>
<proteinExistence type="predicted"/>
<evidence type="ECO:0000256" key="2">
    <source>
        <dbReference type="ARBA" id="ARBA00013184"/>
    </source>
</evidence>
<dbReference type="PANTHER" id="PTHR31571">
    <property type="entry name" value="ALTERED INHERITANCE OF MITOCHONDRIA PROTEIN 6"/>
    <property type="match status" value="1"/>
</dbReference>
<dbReference type="Proteomes" id="UP000309038">
    <property type="component" value="Unassembled WGS sequence"/>
</dbReference>
<reference evidence="11 12" key="1">
    <citation type="submission" date="2019-02" db="EMBL/GenBank/DDBJ databases">
        <title>Genome sequencing of the rare red list fungi Phlebia centrifuga.</title>
        <authorList>
            <person name="Buettner E."/>
            <person name="Kellner H."/>
        </authorList>
    </citation>
    <scope>NUCLEOTIDE SEQUENCE [LARGE SCALE GENOMIC DNA]</scope>
    <source>
        <strain evidence="11 12">DSM 108282</strain>
    </source>
</reference>
<comment type="caution">
    <text evidence="11">The sequence shown here is derived from an EMBL/GenBank/DDBJ whole genome shotgun (WGS) entry which is preliminary data.</text>
</comment>
<dbReference type="GO" id="GO:0006974">
    <property type="term" value="P:DNA damage response"/>
    <property type="evidence" value="ECO:0007669"/>
    <property type="project" value="UniProtKB-KW"/>
</dbReference>
<dbReference type="PANTHER" id="PTHR31571:SF2">
    <property type="entry name" value="HISTONE ACETYLTRANSFERASE RTT109"/>
    <property type="match status" value="1"/>
</dbReference>
<feature type="compositionally biased region" description="Basic and acidic residues" evidence="10">
    <location>
        <begin position="295"/>
        <end position="307"/>
    </location>
</feature>
<keyword evidence="12" id="KW-1185">Reference proteome</keyword>
<dbReference type="InterPro" id="IPR013178">
    <property type="entry name" value="Histone_AcTrfase_Rtt109/CBP"/>
</dbReference>
<keyword evidence="4" id="KW-0227">DNA damage</keyword>
<dbReference type="AlphaFoldDB" id="A0A4S4KI48"/>
<dbReference type="InterPro" id="IPR016849">
    <property type="entry name" value="Rtt109"/>
</dbReference>
<comment type="catalytic activity">
    <reaction evidence="9">
        <text>L-lysyl-[histone] + acetyl-CoA = N(6)-acetyl-L-lysyl-[histone] + CoA + H(+)</text>
        <dbReference type="Rhea" id="RHEA:21992"/>
        <dbReference type="Rhea" id="RHEA-COMP:9845"/>
        <dbReference type="Rhea" id="RHEA-COMP:11338"/>
        <dbReference type="ChEBI" id="CHEBI:15378"/>
        <dbReference type="ChEBI" id="CHEBI:29969"/>
        <dbReference type="ChEBI" id="CHEBI:57287"/>
        <dbReference type="ChEBI" id="CHEBI:57288"/>
        <dbReference type="ChEBI" id="CHEBI:61930"/>
        <dbReference type="EC" id="2.3.1.48"/>
    </reaction>
    <physiologicalReaction direction="left-to-right" evidence="9">
        <dbReference type="Rhea" id="RHEA:21993"/>
    </physiologicalReaction>
</comment>
<keyword evidence="5" id="KW-0007">Acetylation</keyword>
<dbReference type="GO" id="GO:0006355">
    <property type="term" value="P:regulation of DNA-templated transcription"/>
    <property type="evidence" value="ECO:0007669"/>
    <property type="project" value="InterPro"/>
</dbReference>
<protein>
    <recommendedName>
        <fullName evidence="2">histone acetyltransferase</fullName>
        <ecNumber evidence="2">2.3.1.48</ecNumber>
    </recommendedName>
</protein>
<feature type="compositionally biased region" description="Basic and acidic residues" evidence="10">
    <location>
        <begin position="246"/>
        <end position="272"/>
    </location>
</feature>
<comment type="subcellular location">
    <subcellularLocation>
        <location evidence="1">Nucleus</location>
    </subcellularLocation>
</comment>
<evidence type="ECO:0000256" key="4">
    <source>
        <dbReference type="ARBA" id="ARBA00022763"/>
    </source>
</evidence>
<keyword evidence="3" id="KW-0808">Transferase</keyword>
<dbReference type="SMART" id="SM01250">
    <property type="entry name" value="KAT11"/>
    <property type="match status" value="1"/>
</dbReference>
<evidence type="ECO:0000256" key="9">
    <source>
        <dbReference type="ARBA" id="ARBA00048940"/>
    </source>
</evidence>
<dbReference type="Pfam" id="PF08214">
    <property type="entry name" value="HAT_KAT11"/>
    <property type="match status" value="1"/>
</dbReference>
<dbReference type="InterPro" id="IPR051236">
    <property type="entry name" value="HAT_RTT109-like"/>
</dbReference>
<evidence type="ECO:0000313" key="11">
    <source>
        <dbReference type="EMBL" id="THG97287.1"/>
    </source>
</evidence>
<dbReference type="EC" id="2.3.1.48" evidence="2"/>
<keyword evidence="7" id="KW-0804">Transcription</keyword>
<feature type="region of interest" description="Disordered" evidence="10">
    <location>
        <begin position="482"/>
        <end position="508"/>
    </location>
</feature>
<evidence type="ECO:0000256" key="1">
    <source>
        <dbReference type="ARBA" id="ARBA00004123"/>
    </source>
</evidence>
<organism evidence="11 12">
    <name type="scientific">Hermanssonia centrifuga</name>
    <dbReference type="NCBI Taxonomy" id="98765"/>
    <lineage>
        <taxon>Eukaryota</taxon>
        <taxon>Fungi</taxon>
        <taxon>Dikarya</taxon>
        <taxon>Basidiomycota</taxon>
        <taxon>Agaricomycotina</taxon>
        <taxon>Agaricomycetes</taxon>
        <taxon>Polyporales</taxon>
        <taxon>Meruliaceae</taxon>
        <taxon>Hermanssonia</taxon>
    </lineage>
</organism>
<keyword evidence="8" id="KW-0539">Nucleus</keyword>
<evidence type="ECO:0000256" key="3">
    <source>
        <dbReference type="ARBA" id="ARBA00022679"/>
    </source>
</evidence>
<sequence>MKLRDVLLAALQSLPGTREFHIHVLVASPHKHHGLFPYAQPRPRAYLQDILILLSQQATPDAPRVFVTAVEVSVYNIPATSCGILYVSKVDATGQATAPSPTATLIKSLLTYYTNPETRPIHIDTLWIQVFARSQGQYLFPNSSDHSGKRVLTDVKLCAWWKRNLSEVAAETVARNAGVGMKLCYVLPGLSELEALNTLHFAASTPVPSSVQWTYGHQSSQTDIPLPCPPSKGTYNLGHSIPSFDDDPKSRFIDEIAHTTDGDGIRSPEAKRPKSALQQTNPKDRQGEDVDENKEEPRHQGELDKVTPDEFWERMSFRQECIAGAVTGFFWLGIAYPPPPADSHNSSVPSPLAPQPGQVAPRLLKRVVASLLNGYDFSTVKRAVRATETLEGVIRGLCENIGSEPAEAKTDPYHLAPLLFQRETTPEPVRSSAVLEVPRTPKKGSKALPEVSPNPFPEPVASLETYESYIYGSISVCNPPLPPKAGAVPASNGVSGSGKDTPAAGQVTILTVRKKKRKLES</sequence>
<keyword evidence="6" id="KW-0805">Transcription regulation</keyword>
<gene>
    <name evidence="11" type="ORF">EW026_g4683</name>
</gene>
<dbReference type="GO" id="GO:0005634">
    <property type="term" value="C:nucleus"/>
    <property type="evidence" value="ECO:0007669"/>
    <property type="project" value="UniProtKB-SubCell"/>
</dbReference>
<accession>A0A4S4KI48</accession>
<evidence type="ECO:0000256" key="5">
    <source>
        <dbReference type="ARBA" id="ARBA00022990"/>
    </source>
</evidence>